<dbReference type="ESTHER" id="psyin-a1srv1">
    <property type="family name" value="MenH_SHCHC"/>
</dbReference>
<dbReference type="InterPro" id="IPR000073">
    <property type="entry name" value="AB_hydrolase_1"/>
</dbReference>
<dbReference type="GO" id="GO:0009234">
    <property type="term" value="P:menaquinone biosynthetic process"/>
    <property type="evidence" value="ECO:0007669"/>
    <property type="project" value="UniProtKB-UniRule"/>
</dbReference>
<dbReference type="NCBIfam" id="TIGR03695">
    <property type="entry name" value="menH_SHCHC"/>
    <property type="match status" value="1"/>
</dbReference>
<dbReference type="InterPro" id="IPR022485">
    <property type="entry name" value="SHCHC_synthase_MenH"/>
</dbReference>
<feature type="domain" description="AB hydrolase-1" evidence="4">
    <location>
        <begin position="14"/>
        <end position="248"/>
    </location>
</feature>
<keyword evidence="1 3" id="KW-0474">Menaquinone biosynthesis</keyword>
<organism evidence="5 6">
    <name type="scientific">Psychromonas ingrahamii (strain DSM 17664 / CCUG 51855 / 37)</name>
    <dbReference type="NCBI Taxonomy" id="357804"/>
    <lineage>
        <taxon>Bacteria</taxon>
        <taxon>Pseudomonadati</taxon>
        <taxon>Pseudomonadota</taxon>
        <taxon>Gammaproteobacteria</taxon>
        <taxon>Alteromonadales</taxon>
        <taxon>Psychromonadaceae</taxon>
        <taxon>Psychromonas</taxon>
    </lineage>
</organism>
<dbReference type="EC" id="4.2.99.20" evidence="3"/>
<sequence>MPLFSQTQGSPQSPALVFLHGFLGSHQDWCETIKQLKKSFYCISIDLPGHGDSASVTIPKDKGFETTHRLIKNVLNDLKIKEYILIGYSLGGRIALDYARTQQDQHLKALVLESCHTGYQTQDEKDKRFAHDLSWAKRFATQSIRQSLNQWYEQDIFNDLSCEQKNNLFNKRSRNYGVCLANMLLATSLAEQTDALPFLQKNTAQAKPLSIYYCFGEKDNKFKTLGRALAKLKNIQPTEFAGAGHNIHQQSPVQYARFIKQHFSQ</sequence>
<evidence type="ECO:0000313" key="6">
    <source>
        <dbReference type="Proteomes" id="UP000000639"/>
    </source>
</evidence>
<comment type="pathway">
    <text evidence="3">Quinol/quinone metabolism; menaquinone biosynthesis.</text>
</comment>
<evidence type="ECO:0000256" key="1">
    <source>
        <dbReference type="ARBA" id="ARBA00022428"/>
    </source>
</evidence>
<dbReference type="EMBL" id="CP000510">
    <property type="protein sequence ID" value="ABM02216.1"/>
    <property type="molecule type" value="Genomic_DNA"/>
</dbReference>
<reference evidence="5 6" key="1">
    <citation type="submission" date="2007-01" db="EMBL/GenBank/DDBJ databases">
        <title>Complete sequence of Psychromonas ingrahamii 37.</title>
        <authorList>
            <consortium name="US DOE Joint Genome Institute"/>
            <person name="Copeland A."/>
            <person name="Lucas S."/>
            <person name="Lapidus A."/>
            <person name="Barry K."/>
            <person name="Detter J.C."/>
            <person name="Glavina del Rio T."/>
            <person name="Hammon N."/>
            <person name="Israni S."/>
            <person name="Dalin E."/>
            <person name="Tice H."/>
            <person name="Pitluck S."/>
            <person name="Thompson L.S."/>
            <person name="Brettin T."/>
            <person name="Bruce D."/>
            <person name="Han C."/>
            <person name="Tapia R."/>
            <person name="Schmutz J."/>
            <person name="Larimer F."/>
            <person name="Land M."/>
            <person name="Hauser L."/>
            <person name="Kyrpides N."/>
            <person name="Ivanova N."/>
            <person name="Staley J."/>
            <person name="Richardson P."/>
        </authorList>
    </citation>
    <scope>NUCLEOTIDE SEQUENCE [LARGE SCALE GENOMIC DNA]</scope>
    <source>
        <strain evidence="5 6">37</strain>
    </source>
</reference>
<dbReference type="Proteomes" id="UP000000639">
    <property type="component" value="Chromosome"/>
</dbReference>
<dbReference type="STRING" id="357804.Ping_0351"/>
<name>A1SRV1_PSYIN</name>
<keyword evidence="6" id="KW-1185">Reference proteome</keyword>
<comment type="catalytic activity">
    <reaction evidence="3">
        <text>5-enolpyruvoyl-6-hydroxy-2-succinyl-cyclohex-3-ene-1-carboxylate = (1R,6R)-6-hydroxy-2-succinyl-cyclohexa-2,4-diene-1-carboxylate + pyruvate</text>
        <dbReference type="Rhea" id="RHEA:25597"/>
        <dbReference type="ChEBI" id="CHEBI:15361"/>
        <dbReference type="ChEBI" id="CHEBI:58689"/>
        <dbReference type="ChEBI" id="CHEBI:58818"/>
        <dbReference type="EC" id="4.2.99.20"/>
    </reaction>
</comment>
<dbReference type="AlphaFoldDB" id="A1SRV1"/>
<dbReference type="UniPathway" id="UPA01057">
    <property type="reaction ID" value="UER00900"/>
</dbReference>
<dbReference type="Pfam" id="PF00561">
    <property type="entry name" value="Abhydrolase_1"/>
    <property type="match status" value="1"/>
</dbReference>
<dbReference type="Gene3D" id="3.40.50.1820">
    <property type="entry name" value="alpha/beta hydrolase"/>
    <property type="match status" value="1"/>
</dbReference>
<comment type="similarity">
    <text evidence="3">Belongs to the AB hydrolase superfamily. MenH family.</text>
</comment>
<protein>
    <recommendedName>
        <fullName evidence="3">Putative 2-succinyl-6-hydroxy-2,4-cyclohexadiene-1-carboxylate synthase</fullName>
        <shortName evidence="3">SHCHC synthase</shortName>
        <ecNumber evidence="3">4.2.99.20</ecNumber>
    </recommendedName>
</protein>
<dbReference type="MEROPS" id="S33.996"/>
<proteinExistence type="inferred from homology"/>
<keyword evidence="5" id="KW-0378">Hydrolase</keyword>
<accession>A1SRV1</accession>
<comment type="pathway">
    <text evidence="3">Quinol/quinone metabolism; 1,4-dihydroxy-2-naphthoate biosynthesis; 1,4-dihydroxy-2-naphthoate from chorismate: step 3/7.</text>
</comment>
<dbReference type="GO" id="GO:0070205">
    <property type="term" value="F:2-succinyl-6-hydroxy-2,4-cyclohexadiene-1-carboxylate synthase activity"/>
    <property type="evidence" value="ECO:0007669"/>
    <property type="project" value="UniProtKB-UniRule"/>
</dbReference>
<keyword evidence="2 3" id="KW-0456">Lyase</keyword>
<evidence type="ECO:0000313" key="5">
    <source>
        <dbReference type="EMBL" id="ABM02216.1"/>
    </source>
</evidence>
<dbReference type="HOGENOM" id="CLU_020336_38_2_6"/>
<dbReference type="OrthoDB" id="9808398at2"/>
<gene>
    <name evidence="3" type="primary">menH</name>
    <name evidence="5" type="ordered locus">Ping_0351</name>
</gene>
<comment type="subunit">
    <text evidence="3">Monomer.</text>
</comment>
<evidence type="ECO:0000259" key="4">
    <source>
        <dbReference type="Pfam" id="PF00561"/>
    </source>
</evidence>
<dbReference type="PANTHER" id="PTHR42916">
    <property type="entry name" value="2-SUCCINYL-5-ENOLPYRUVYL-6-HYDROXY-3-CYCLOHEXENE-1-CARBOXYLATE SYNTHASE"/>
    <property type="match status" value="1"/>
</dbReference>
<dbReference type="RefSeq" id="WP_011768775.1">
    <property type="nucleotide sequence ID" value="NC_008709.1"/>
</dbReference>
<evidence type="ECO:0000256" key="3">
    <source>
        <dbReference type="HAMAP-Rule" id="MF_01660"/>
    </source>
</evidence>
<comment type="function">
    <text evidence="3">Catalyzes a proton abstraction reaction that results in 2,5-elimination of pyruvate from 2-succinyl-5-enolpyruvyl-6-hydroxy-3-cyclohexene-1-carboxylate (SEPHCHC) and the formation of 2-succinyl-6-hydroxy-2,4-cyclohexadiene-1-carboxylate (SHCHC).</text>
</comment>
<dbReference type="UniPathway" id="UPA00079"/>
<dbReference type="KEGG" id="pin:Ping_0351"/>
<dbReference type="GO" id="GO:0016787">
    <property type="term" value="F:hydrolase activity"/>
    <property type="evidence" value="ECO:0007669"/>
    <property type="project" value="UniProtKB-KW"/>
</dbReference>
<evidence type="ECO:0000256" key="2">
    <source>
        <dbReference type="ARBA" id="ARBA00023239"/>
    </source>
</evidence>
<dbReference type="SUPFAM" id="SSF53474">
    <property type="entry name" value="alpha/beta-Hydrolases"/>
    <property type="match status" value="1"/>
</dbReference>
<dbReference type="PANTHER" id="PTHR42916:SF1">
    <property type="entry name" value="PROTEIN PHYLLO, CHLOROPLASTIC"/>
    <property type="match status" value="1"/>
</dbReference>
<dbReference type="eggNOG" id="COG0596">
    <property type="taxonomic scope" value="Bacteria"/>
</dbReference>
<dbReference type="InterPro" id="IPR029058">
    <property type="entry name" value="AB_hydrolase_fold"/>
</dbReference>
<dbReference type="HAMAP" id="MF_01660">
    <property type="entry name" value="MenH"/>
    <property type="match status" value="1"/>
</dbReference>